<evidence type="ECO:0000256" key="1">
    <source>
        <dbReference type="SAM" id="Coils"/>
    </source>
</evidence>
<name>A0ABS8LY15_9FLAO</name>
<accession>A0ABS8LY15</accession>
<protein>
    <submittedName>
        <fullName evidence="2">Uncharacterized protein</fullName>
    </submittedName>
</protein>
<dbReference type="Proteomes" id="UP001430700">
    <property type="component" value="Unassembled WGS sequence"/>
</dbReference>
<evidence type="ECO:0000313" key="2">
    <source>
        <dbReference type="EMBL" id="MCC9016967.1"/>
    </source>
</evidence>
<feature type="coiled-coil region" evidence="1">
    <location>
        <begin position="9"/>
        <end position="36"/>
    </location>
</feature>
<dbReference type="RefSeq" id="WP_229998761.1">
    <property type="nucleotide sequence ID" value="NZ_JAJJMN010000001.1"/>
</dbReference>
<dbReference type="EMBL" id="JAJJMN010000001">
    <property type="protein sequence ID" value="MCC9016967.1"/>
    <property type="molecule type" value="Genomic_DNA"/>
</dbReference>
<keyword evidence="3" id="KW-1185">Reference proteome</keyword>
<gene>
    <name evidence="2" type="ORF">LNQ34_04185</name>
</gene>
<keyword evidence="1" id="KW-0175">Coiled coil</keyword>
<organism evidence="2 3">
    <name type="scientific">Flavobacterium lipolyticum</name>
    <dbReference type="NCBI Taxonomy" id="2893754"/>
    <lineage>
        <taxon>Bacteria</taxon>
        <taxon>Pseudomonadati</taxon>
        <taxon>Bacteroidota</taxon>
        <taxon>Flavobacteriia</taxon>
        <taxon>Flavobacteriales</taxon>
        <taxon>Flavobacteriaceae</taxon>
        <taxon>Flavobacterium</taxon>
    </lineage>
</organism>
<comment type="caution">
    <text evidence="2">The sequence shown here is derived from an EMBL/GenBank/DDBJ whole genome shotgun (WGS) entry which is preliminary data.</text>
</comment>
<proteinExistence type="predicted"/>
<sequence length="69" mass="7967">MNYTLQQQRTDLAEACMMLEAKIEEMKIQKNILTNAFNSIDQNQENILESGSILAQEARSIMRKITTNF</sequence>
<evidence type="ECO:0000313" key="3">
    <source>
        <dbReference type="Proteomes" id="UP001430700"/>
    </source>
</evidence>
<reference evidence="2" key="1">
    <citation type="submission" date="2021-11" db="EMBL/GenBank/DDBJ databases">
        <title>Description of novel Flavobacterium species.</title>
        <authorList>
            <person name="Saticioglu I.B."/>
            <person name="Ay H."/>
            <person name="Altun S."/>
            <person name="Duman M."/>
        </authorList>
    </citation>
    <scope>NUCLEOTIDE SEQUENCE</scope>
    <source>
        <strain evidence="2">F-126</strain>
    </source>
</reference>